<dbReference type="EMBL" id="UINC01000777">
    <property type="protein sequence ID" value="SUZ61069.1"/>
    <property type="molecule type" value="Genomic_DNA"/>
</dbReference>
<dbReference type="AlphaFoldDB" id="A0A381P416"/>
<name>A0A381P416_9ZZZZ</name>
<organism evidence="1">
    <name type="scientific">marine metagenome</name>
    <dbReference type="NCBI Taxonomy" id="408172"/>
    <lineage>
        <taxon>unclassified sequences</taxon>
        <taxon>metagenomes</taxon>
        <taxon>ecological metagenomes</taxon>
    </lineage>
</organism>
<sequence>MASLPNKRHTFVIGTDGRVLSVITSEASMTKHGDEALKALTAGL</sequence>
<reference evidence="1" key="1">
    <citation type="submission" date="2018-05" db="EMBL/GenBank/DDBJ databases">
        <authorList>
            <person name="Lanie J.A."/>
            <person name="Ng W.-L."/>
            <person name="Kazmierczak K.M."/>
            <person name="Andrzejewski T.M."/>
            <person name="Davidsen T.M."/>
            <person name="Wayne K.J."/>
            <person name="Tettelin H."/>
            <person name="Glass J.I."/>
            <person name="Rusch D."/>
            <person name="Podicherti R."/>
            <person name="Tsui H.-C.T."/>
            <person name="Winkler M.E."/>
        </authorList>
    </citation>
    <scope>NUCLEOTIDE SEQUENCE</scope>
</reference>
<dbReference type="SUPFAM" id="SSF52833">
    <property type="entry name" value="Thioredoxin-like"/>
    <property type="match status" value="1"/>
</dbReference>
<dbReference type="InterPro" id="IPR036249">
    <property type="entry name" value="Thioredoxin-like_sf"/>
</dbReference>
<accession>A0A381P416</accession>
<proteinExistence type="predicted"/>
<gene>
    <name evidence="1" type="ORF">METZ01_LOCUS13923</name>
</gene>
<protein>
    <recommendedName>
        <fullName evidence="2">Roadblock/LAMTOR2 domain-containing protein</fullName>
    </recommendedName>
</protein>
<evidence type="ECO:0000313" key="1">
    <source>
        <dbReference type="EMBL" id="SUZ61069.1"/>
    </source>
</evidence>
<evidence type="ECO:0008006" key="2">
    <source>
        <dbReference type="Google" id="ProtNLM"/>
    </source>
</evidence>